<name>A0A8S9KTW9_BRACR</name>
<keyword evidence="1" id="KW-0812">Transmembrane</keyword>
<keyword evidence="1" id="KW-1133">Transmembrane helix</keyword>
<organism evidence="2 3">
    <name type="scientific">Brassica cretica</name>
    <name type="common">Mustard</name>
    <dbReference type="NCBI Taxonomy" id="69181"/>
    <lineage>
        <taxon>Eukaryota</taxon>
        <taxon>Viridiplantae</taxon>
        <taxon>Streptophyta</taxon>
        <taxon>Embryophyta</taxon>
        <taxon>Tracheophyta</taxon>
        <taxon>Spermatophyta</taxon>
        <taxon>Magnoliopsida</taxon>
        <taxon>eudicotyledons</taxon>
        <taxon>Gunneridae</taxon>
        <taxon>Pentapetalae</taxon>
        <taxon>rosids</taxon>
        <taxon>malvids</taxon>
        <taxon>Brassicales</taxon>
        <taxon>Brassicaceae</taxon>
        <taxon>Brassiceae</taxon>
        <taxon>Brassica</taxon>
    </lineage>
</organism>
<proteinExistence type="predicted"/>
<evidence type="ECO:0000313" key="2">
    <source>
        <dbReference type="EMBL" id="KAF2597141.1"/>
    </source>
</evidence>
<gene>
    <name evidence="2" type="ORF">F2Q68_00009507</name>
</gene>
<evidence type="ECO:0000256" key="1">
    <source>
        <dbReference type="SAM" id="Phobius"/>
    </source>
</evidence>
<feature type="transmembrane region" description="Helical" evidence="1">
    <location>
        <begin position="171"/>
        <end position="191"/>
    </location>
</feature>
<sequence>MLDREMTSFHGRRRLLLIGVAILVTSSLVSLCHGVSSSCHHHPSSTSFQDQVYEFPVVRLFLMMFLIFSLCSLILLHFSSLVASLVALHFAMFSTPGLGSVFLRVVFLLLMIPLACIFRLSGNFGLPSLFLSLFSHLVTLFIAGCVSGGFPFRHVLPLQVCGVSVLELWSLLFRALWFFIGIGALSPQLLVSKRNCQLAPRSILNLDQVIQSEVPFP</sequence>
<dbReference type="AlphaFoldDB" id="A0A8S9KTW9"/>
<reference evidence="2" key="1">
    <citation type="submission" date="2019-12" db="EMBL/GenBank/DDBJ databases">
        <title>Genome sequencing and annotation of Brassica cretica.</title>
        <authorList>
            <person name="Studholme D.J."/>
            <person name="Sarris P.F."/>
        </authorList>
    </citation>
    <scope>NUCLEOTIDE SEQUENCE</scope>
    <source>
        <strain evidence="2">PFS-001/15</strain>
        <tissue evidence="2">Leaf</tissue>
    </source>
</reference>
<feature type="transmembrane region" description="Helical" evidence="1">
    <location>
        <begin position="101"/>
        <end position="122"/>
    </location>
</feature>
<keyword evidence="1" id="KW-0472">Membrane</keyword>
<dbReference type="EMBL" id="QGKW02000717">
    <property type="protein sequence ID" value="KAF2597141.1"/>
    <property type="molecule type" value="Genomic_DNA"/>
</dbReference>
<protein>
    <submittedName>
        <fullName evidence="2">Uncharacterized protein</fullName>
    </submittedName>
</protein>
<feature type="transmembrane region" description="Helical" evidence="1">
    <location>
        <begin position="58"/>
        <end position="89"/>
    </location>
</feature>
<dbReference type="Proteomes" id="UP000712281">
    <property type="component" value="Unassembled WGS sequence"/>
</dbReference>
<comment type="caution">
    <text evidence="2">The sequence shown here is derived from an EMBL/GenBank/DDBJ whole genome shotgun (WGS) entry which is preliminary data.</text>
</comment>
<evidence type="ECO:0000313" key="3">
    <source>
        <dbReference type="Proteomes" id="UP000712281"/>
    </source>
</evidence>
<feature type="transmembrane region" description="Helical" evidence="1">
    <location>
        <begin position="128"/>
        <end position="150"/>
    </location>
</feature>
<accession>A0A8S9KTW9</accession>